<dbReference type="WBParaSite" id="TCLT_0000445601-mRNA-1">
    <property type="protein sequence ID" value="TCLT_0000445601-mRNA-1"/>
    <property type="gene ID" value="TCLT_0000445601"/>
</dbReference>
<dbReference type="Proteomes" id="UP000276776">
    <property type="component" value="Unassembled WGS sequence"/>
</dbReference>
<evidence type="ECO:0000313" key="2">
    <source>
        <dbReference type="Proteomes" id="UP000276776"/>
    </source>
</evidence>
<sequence>MYPVERASWQLKGAVRRAGGPTGDGRVGQQVLPRAAPFLLALFGFRDGEELCFAFGKSYRRREKIAGK</sequence>
<proteinExistence type="predicted"/>
<dbReference type="EMBL" id="UYYF01004289">
    <property type="protein sequence ID" value="VDN01559.1"/>
    <property type="molecule type" value="Genomic_DNA"/>
</dbReference>
<keyword evidence="2" id="KW-1185">Reference proteome</keyword>
<evidence type="ECO:0000313" key="1">
    <source>
        <dbReference type="EMBL" id="VDN01559.1"/>
    </source>
</evidence>
<dbReference type="AlphaFoldDB" id="A0A0N5CVV6"/>
<reference evidence="3" key="1">
    <citation type="submission" date="2017-02" db="UniProtKB">
        <authorList>
            <consortium name="WormBaseParasite"/>
        </authorList>
    </citation>
    <scope>IDENTIFICATION</scope>
</reference>
<protein>
    <submittedName>
        <fullName evidence="1 3">Uncharacterized protein</fullName>
    </submittedName>
</protein>
<accession>A0A0N5CVV6</accession>
<reference evidence="1 2" key="2">
    <citation type="submission" date="2018-11" db="EMBL/GenBank/DDBJ databases">
        <authorList>
            <consortium name="Pathogen Informatics"/>
        </authorList>
    </citation>
    <scope>NUCLEOTIDE SEQUENCE [LARGE SCALE GENOMIC DNA]</scope>
</reference>
<name>A0A0N5CVV6_THECL</name>
<gene>
    <name evidence="1" type="ORF">TCLT_LOCUS4445</name>
</gene>
<organism evidence="3">
    <name type="scientific">Thelazia callipaeda</name>
    <name type="common">Oriental eyeworm</name>
    <name type="synonym">Parasitic nematode</name>
    <dbReference type="NCBI Taxonomy" id="103827"/>
    <lineage>
        <taxon>Eukaryota</taxon>
        <taxon>Metazoa</taxon>
        <taxon>Ecdysozoa</taxon>
        <taxon>Nematoda</taxon>
        <taxon>Chromadorea</taxon>
        <taxon>Rhabditida</taxon>
        <taxon>Spirurina</taxon>
        <taxon>Spiruromorpha</taxon>
        <taxon>Thelazioidea</taxon>
        <taxon>Thelaziidae</taxon>
        <taxon>Thelazia</taxon>
    </lineage>
</organism>
<evidence type="ECO:0000313" key="3">
    <source>
        <dbReference type="WBParaSite" id="TCLT_0000445601-mRNA-1"/>
    </source>
</evidence>